<evidence type="ECO:0000256" key="2">
    <source>
        <dbReference type="ARBA" id="ARBA00022618"/>
    </source>
</evidence>
<keyword evidence="3 5" id="KW-0472">Membrane</keyword>
<gene>
    <name evidence="5 8" type="primary">ftsA</name>
    <name evidence="8" type="ORF">GFJ39_00275</name>
</gene>
<accession>A0A7X1SPE7</accession>
<comment type="subunit">
    <text evidence="5">Self-interacts. Interacts with FtsZ.</text>
</comment>
<reference evidence="8 9" key="1">
    <citation type="submission" date="2019-10" db="EMBL/GenBank/DDBJ databases">
        <title>Gluconobacter aidae sp. nov., a novel species of acetic acid bacteria isolated in Thailand.</title>
        <authorList>
            <person name="Yukphan P."/>
            <person name="Charoenyingcharoen P."/>
            <person name="Malimas S."/>
            <person name="Muramatsu Y."/>
            <person name="Nakagawa Y."/>
            <person name="Tanasupawat S."/>
            <person name="Yamada Y."/>
        </authorList>
    </citation>
    <scope>NUCLEOTIDE SEQUENCE [LARGE SCALE GENOMIC DNA]</scope>
    <source>
        <strain evidence="8 9">AC10</strain>
    </source>
</reference>
<evidence type="ECO:0000256" key="1">
    <source>
        <dbReference type="ARBA" id="ARBA00022475"/>
    </source>
</evidence>
<dbReference type="HAMAP" id="MF_02033">
    <property type="entry name" value="FtsA"/>
    <property type="match status" value="1"/>
</dbReference>
<dbReference type="EMBL" id="WIPH01000001">
    <property type="protein sequence ID" value="MQR97650.1"/>
    <property type="molecule type" value="Genomic_DNA"/>
</dbReference>
<dbReference type="PIRSF" id="PIRSF003101">
    <property type="entry name" value="FtsA"/>
    <property type="match status" value="1"/>
</dbReference>
<comment type="function">
    <text evidence="5 6">Cell division protein that is involved in the assembly of the Z ring. May serve as a membrane anchor for the Z ring.</text>
</comment>
<evidence type="ECO:0000256" key="5">
    <source>
        <dbReference type="HAMAP-Rule" id="MF_02033"/>
    </source>
</evidence>
<name>A0A7X1SPE7_9PROT</name>
<feature type="domain" description="SHS2" evidence="7">
    <location>
        <begin position="61"/>
        <end position="247"/>
    </location>
</feature>
<sequence length="465" mass="49682">MNDHNSMSDLPAFRRRGGLRGRSLIPVGGERDVSVNRVPRDILPLPPEETQRNVSWRPGIFGALDIGTTKMTCLIGKGEPDGSIQVLGHGWRRSHGIRSGSIVDIREAEAAIRATVGQAEESAERRMDSLVVNLSCGRPLSRLVDAQIPIGGREVTAGDVQRLIAEGQARAWMEGREVIHTLPIGYVVDSIPGIADPIGHQCEELATRMHVVDMNSSALRTLDAVLQHAELKLDGLVASPFASGVSVLAAEERELGVTVVEMGGGTTSLAVFCEGKLLHTAQIRVGGLHVTRDIAGVLSTSLETAERLKTMYGAAQMGSDDQREILSVPLIGENSDRLVRLQRSKVISVIQPRIEETLELVRQSLDNAGLGRLANGRVVLTGGASLLEGIVPVATRILGRPVRMGKPQNIYGLPETAAASAGFSTAAGLLAWAAGADRDFGDISVPEPKPRGLVKRLVGFIRNNV</sequence>
<dbReference type="RefSeq" id="WP_153429055.1">
    <property type="nucleotide sequence ID" value="NZ_WIPH01000001.1"/>
</dbReference>
<comment type="similarity">
    <text evidence="5 6">Belongs to the FtsA/MreB family.</text>
</comment>
<keyword evidence="4 5" id="KW-0131">Cell cycle</keyword>
<dbReference type="NCBIfam" id="TIGR01174">
    <property type="entry name" value="ftsA"/>
    <property type="match status" value="1"/>
</dbReference>
<dbReference type="InterPro" id="IPR020823">
    <property type="entry name" value="Cell_div_FtsA"/>
</dbReference>
<evidence type="ECO:0000256" key="6">
    <source>
        <dbReference type="PIRNR" id="PIRNR003101"/>
    </source>
</evidence>
<organism evidence="8 9">
    <name type="scientific">Gluconobacter aidae</name>
    <dbReference type="NCBI Taxonomy" id="2662454"/>
    <lineage>
        <taxon>Bacteria</taxon>
        <taxon>Pseudomonadati</taxon>
        <taxon>Pseudomonadota</taxon>
        <taxon>Alphaproteobacteria</taxon>
        <taxon>Acetobacterales</taxon>
        <taxon>Acetobacteraceae</taxon>
        <taxon>Gluconobacter</taxon>
    </lineage>
</organism>
<dbReference type="InterPro" id="IPR003494">
    <property type="entry name" value="SHS2_FtsA"/>
</dbReference>
<dbReference type="CDD" id="cd24048">
    <property type="entry name" value="ASKHA_NBD_FtsA"/>
    <property type="match status" value="1"/>
</dbReference>
<dbReference type="PANTHER" id="PTHR32432">
    <property type="entry name" value="CELL DIVISION PROTEIN FTSA-RELATED"/>
    <property type="match status" value="1"/>
</dbReference>
<evidence type="ECO:0000259" key="7">
    <source>
        <dbReference type="SMART" id="SM00842"/>
    </source>
</evidence>
<dbReference type="Proteomes" id="UP000432209">
    <property type="component" value="Unassembled WGS sequence"/>
</dbReference>
<keyword evidence="9" id="KW-1185">Reference proteome</keyword>
<protein>
    <recommendedName>
        <fullName evidence="5 6">Cell division protein FtsA</fullName>
    </recommendedName>
</protein>
<keyword evidence="2 5" id="KW-0132">Cell division</keyword>
<dbReference type="SUPFAM" id="SSF53067">
    <property type="entry name" value="Actin-like ATPase domain"/>
    <property type="match status" value="2"/>
</dbReference>
<dbReference type="GO" id="GO:0043093">
    <property type="term" value="P:FtsZ-dependent cytokinesis"/>
    <property type="evidence" value="ECO:0007669"/>
    <property type="project" value="UniProtKB-UniRule"/>
</dbReference>
<dbReference type="GO" id="GO:0009898">
    <property type="term" value="C:cytoplasmic side of plasma membrane"/>
    <property type="evidence" value="ECO:0007669"/>
    <property type="project" value="UniProtKB-UniRule"/>
</dbReference>
<dbReference type="InterPro" id="IPR050696">
    <property type="entry name" value="FtsA/MreB"/>
</dbReference>
<dbReference type="PANTHER" id="PTHR32432:SF4">
    <property type="entry name" value="CELL DIVISION PROTEIN FTSA"/>
    <property type="match status" value="1"/>
</dbReference>
<dbReference type="AlphaFoldDB" id="A0A7X1SPE7"/>
<dbReference type="SMART" id="SM00842">
    <property type="entry name" value="FtsA"/>
    <property type="match status" value="1"/>
</dbReference>
<keyword evidence="1 5" id="KW-1003">Cell membrane</keyword>
<dbReference type="Pfam" id="PF02491">
    <property type="entry name" value="SHS2_FTSA"/>
    <property type="match status" value="1"/>
</dbReference>
<evidence type="ECO:0000313" key="9">
    <source>
        <dbReference type="Proteomes" id="UP000432209"/>
    </source>
</evidence>
<evidence type="ECO:0000256" key="4">
    <source>
        <dbReference type="ARBA" id="ARBA00023306"/>
    </source>
</evidence>
<dbReference type="Pfam" id="PF14450">
    <property type="entry name" value="FtsA"/>
    <property type="match status" value="1"/>
</dbReference>
<dbReference type="GO" id="GO:0032153">
    <property type="term" value="C:cell division site"/>
    <property type="evidence" value="ECO:0007669"/>
    <property type="project" value="UniProtKB-UniRule"/>
</dbReference>
<comment type="caution">
    <text evidence="8">The sequence shown here is derived from an EMBL/GenBank/DDBJ whole genome shotgun (WGS) entry which is preliminary data.</text>
</comment>
<dbReference type="Gene3D" id="3.30.420.40">
    <property type="match status" value="1"/>
</dbReference>
<evidence type="ECO:0000313" key="8">
    <source>
        <dbReference type="EMBL" id="MQR97650.1"/>
    </source>
</evidence>
<proteinExistence type="inferred from homology"/>
<comment type="subcellular location">
    <subcellularLocation>
        <location evidence="5">Cell membrane</location>
        <topology evidence="5">Peripheral membrane protein</topology>
        <orientation evidence="5">Cytoplasmic side</orientation>
    </subcellularLocation>
    <text evidence="5">Localizes to the Z ring in an FtsZ-dependent manner. Targeted to the membrane through a conserved C-terminal amphipathic helix.</text>
</comment>
<evidence type="ECO:0000256" key="3">
    <source>
        <dbReference type="ARBA" id="ARBA00023136"/>
    </source>
</evidence>
<dbReference type="InterPro" id="IPR043129">
    <property type="entry name" value="ATPase_NBD"/>
</dbReference>